<dbReference type="CTD" id="78777995"/>
<gene>
    <name evidence="1" type="ORF">GCK72_025999</name>
</gene>
<proteinExistence type="predicted"/>
<dbReference type="GeneID" id="78777995"/>
<dbReference type="Proteomes" id="UP000483820">
    <property type="component" value="Chromosome X"/>
</dbReference>
<dbReference type="AlphaFoldDB" id="A0A6A5G478"/>
<dbReference type="KEGG" id="crq:GCK72_025999"/>
<dbReference type="RefSeq" id="XP_053580170.1">
    <property type="nucleotide sequence ID" value="XM_053736604.1"/>
</dbReference>
<sequence length="145" mass="16498">MFLDFIPRRHRRLPSFPGSRPPPGARIHIIYYSMSGKLFEALVIFHQAESDPSCEEISKGRKVWITLQRDHDEKNGEDSERYPLLMSGRFFSRHDQWDEGRTKGVAAANELLEAEREVAVALKTEAGPDAGCRTRPVHNVDPGLK</sequence>
<name>A0A6A5G478_CAERE</name>
<evidence type="ECO:0000313" key="1">
    <source>
        <dbReference type="EMBL" id="KAF1749531.1"/>
    </source>
</evidence>
<evidence type="ECO:0000313" key="2">
    <source>
        <dbReference type="Proteomes" id="UP000483820"/>
    </source>
</evidence>
<accession>A0A6A5G478</accession>
<organism evidence="1 2">
    <name type="scientific">Caenorhabditis remanei</name>
    <name type="common">Caenorhabditis vulgaris</name>
    <dbReference type="NCBI Taxonomy" id="31234"/>
    <lineage>
        <taxon>Eukaryota</taxon>
        <taxon>Metazoa</taxon>
        <taxon>Ecdysozoa</taxon>
        <taxon>Nematoda</taxon>
        <taxon>Chromadorea</taxon>
        <taxon>Rhabditida</taxon>
        <taxon>Rhabditina</taxon>
        <taxon>Rhabditomorpha</taxon>
        <taxon>Rhabditoidea</taxon>
        <taxon>Rhabditidae</taxon>
        <taxon>Peloderinae</taxon>
        <taxon>Caenorhabditis</taxon>
    </lineage>
</organism>
<protein>
    <submittedName>
        <fullName evidence="1">Uncharacterized protein</fullName>
    </submittedName>
</protein>
<comment type="caution">
    <text evidence="1">The sequence shown here is derived from an EMBL/GenBank/DDBJ whole genome shotgun (WGS) entry which is preliminary data.</text>
</comment>
<reference evidence="1 2" key="1">
    <citation type="submission" date="2019-12" db="EMBL/GenBank/DDBJ databases">
        <title>Chromosome-level assembly of the Caenorhabditis remanei genome.</title>
        <authorList>
            <person name="Teterina A.A."/>
            <person name="Willis J.H."/>
            <person name="Phillips P.C."/>
        </authorList>
    </citation>
    <scope>NUCLEOTIDE SEQUENCE [LARGE SCALE GENOMIC DNA]</scope>
    <source>
        <strain evidence="1 2">PX506</strain>
        <tissue evidence="1">Whole organism</tissue>
    </source>
</reference>
<dbReference type="EMBL" id="WUAV01000006">
    <property type="protein sequence ID" value="KAF1749531.1"/>
    <property type="molecule type" value="Genomic_DNA"/>
</dbReference>